<dbReference type="Proteomes" id="UP000886501">
    <property type="component" value="Unassembled WGS sequence"/>
</dbReference>
<evidence type="ECO:0000313" key="1">
    <source>
        <dbReference type="EMBL" id="KAF9642710.1"/>
    </source>
</evidence>
<protein>
    <submittedName>
        <fullName evidence="1">Uncharacterized protein</fullName>
    </submittedName>
</protein>
<gene>
    <name evidence="1" type="ORF">BDM02DRAFT_3105334</name>
</gene>
<reference evidence="1" key="1">
    <citation type="submission" date="2019-10" db="EMBL/GenBank/DDBJ databases">
        <authorList>
            <consortium name="DOE Joint Genome Institute"/>
            <person name="Kuo A."/>
            <person name="Miyauchi S."/>
            <person name="Kiss E."/>
            <person name="Drula E."/>
            <person name="Kohler A."/>
            <person name="Sanchez-Garcia M."/>
            <person name="Andreopoulos B."/>
            <person name="Barry K.W."/>
            <person name="Bonito G."/>
            <person name="Buee M."/>
            <person name="Carver A."/>
            <person name="Chen C."/>
            <person name="Cichocki N."/>
            <person name="Clum A."/>
            <person name="Culley D."/>
            <person name="Crous P.W."/>
            <person name="Fauchery L."/>
            <person name="Girlanda M."/>
            <person name="Hayes R."/>
            <person name="Keri Z."/>
            <person name="Labutti K."/>
            <person name="Lipzen A."/>
            <person name="Lombard V."/>
            <person name="Magnuson J."/>
            <person name="Maillard F."/>
            <person name="Morin E."/>
            <person name="Murat C."/>
            <person name="Nolan M."/>
            <person name="Ohm R."/>
            <person name="Pangilinan J."/>
            <person name="Pereira M."/>
            <person name="Perotto S."/>
            <person name="Peter M."/>
            <person name="Riley R."/>
            <person name="Sitrit Y."/>
            <person name="Stielow B."/>
            <person name="Szollosi G."/>
            <person name="Zifcakova L."/>
            <person name="Stursova M."/>
            <person name="Spatafora J.W."/>
            <person name="Tedersoo L."/>
            <person name="Vaario L.-M."/>
            <person name="Yamada A."/>
            <person name="Yan M."/>
            <person name="Wang P."/>
            <person name="Xu J."/>
            <person name="Bruns T."/>
            <person name="Baldrian P."/>
            <person name="Vilgalys R."/>
            <person name="Henrissat B."/>
            <person name="Grigoriev I.V."/>
            <person name="Hibbett D."/>
            <person name="Nagy L.G."/>
            <person name="Martin F.M."/>
        </authorList>
    </citation>
    <scope>NUCLEOTIDE SEQUENCE</scope>
    <source>
        <strain evidence="1">P2</strain>
    </source>
</reference>
<comment type="caution">
    <text evidence="1">The sequence shown here is derived from an EMBL/GenBank/DDBJ whole genome shotgun (WGS) entry which is preliminary data.</text>
</comment>
<reference evidence="1" key="2">
    <citation type="journal article" date="2020" name="Nat. Commun.">
        <title>Large-scale genome sequencing of mycorrhizal fungi provides insights into the early evolution of symbiotic traits.</title>
        <authorList>
            <person name="Miyauchi S."/>
            <person name="Kiss E."/>
            <person name="Kuo A."/>
            <person name="Drula E."/>
            <person name="Kohler A."/>
            <person name="Sanchez-Garcia M."/>
            <person name="Morin E."/>
            <person name="Andreopoulos B."/>
            <person name="Barry K.W."/>
            <person name="Bonito G."/>
            <person name="Buee M."/>
            <person name="Carver A."/>
            <person name="Chen C."/>
            <person name="Cichocki N."/>
            <person name="Clum A."/>
            <person name="Culley D."/>
            <person name="Crous P.W."/>
            <person name="Fauchery L."/>
            <person name="Girlanda M."/>
            <person name="Hayes R.D."/>
            <person name="Keri Z."/>
            <person name="LaButti K."/>
            <person name="Lipzen A."/>
            <person name="Lombard V."/>
            <person name="Magnuson J."/>
            <person name="Maillard F."/>
            <person name="Murat C."/>
            <person name="Nolan M."/>
            <person name="Ohm R.A."/>
            <person name="Pangilinan J."/>
            <person name="Pereira M.F."/>
            <person name="Perotto S."/>
            <person name="Peter M."/>
            <person name="Pfister S."/>
            <person name="Riley R."/>
            <person name="Sitrit Y."/>
            <person name="Stielow J.B."/>
            <person name="Szollosi G."/>
            <person name="Zifcakova L."/>
            <person name="Stursova M."/>
            <person name="Spatafora J.W."/>
            <person name="Tedersoo L."/>
            <person name="Vaario L.M."/>
            <person name="Yamada A."/>
            <person name="Yan M."/>
            <person name="Wang P."/>
            <person name="Xu J."/>
            <person name="Bruns T."/>
            <person name="Baldrian P."/>
            <person name="Vilgalys R."/>
            <person name="Dunand C."/>
            <person name="Henrissat B."/>
            <person name="Grigoriev I.V."/>
            <person name="Hibbett D."/>
            <person name="Nagy L.G."/>
            <person name="Martin F.M."/>
        </authorList>
    </citation>
    <scope>NUCLEOTIDE SEQUENCE</scope>
    <source>
        <strain evidence="1">P2</strain>
    </source>
</reference>
<sequence length="267" mass="30228">MDSSSTHNTRIERLWLEIGRHFARSWRAFFTRLERLYFLERENPHHIWLLHTLFLPDIQHDCDQFQEDWNSHPLSGKGQNMSPQDLRLLGQTQHGIYDEADSVDPLLLHRFYGAAPLGTNCGGSEDLDPNQDSQDSSDSNSNSNESISNSSDSNDSSDDNSNDSEDEEGQKHNIRHDAAEVAMAGMPFEDEGQLYTFATAFQASLDSATYPAGFGLDEEYESLESYRTGRSRKPLVIPLPHSVWFPRIVVWCKALDLLKCLSVSASM</sequence>
<evidence type="ECO:0000313" key="2">
    <source>
        <dbReference type="Proteomes" id="UP000886501"/>
    </source>
</evidence>
<accession>A0ACB6YZ17</accession>
<dbReference type="EMBL" id="MU118378">
    <property type="protein sequence ID" value="KAF9642710.1"/>
    <property type="molecule type" value="Genomic_DNA"/>
</dbReference>
<proteinExistence type="predicted"/>
<organism evidence="1 2">
    <name type="scientific">Thelephora ganbajun</name>
    <name type="common">Ganba fungus</name>
    <dbReference type="NCBI Taxonomy" id="370292"/>
    <lineage>
        <taxon>Eukaryota</taxon>
        <taxon>Fungi</taxon>
        <taxon>Dikarya</taxon>
        <taxon>Basidiomycota</taxon>
        <taxon>Agaricomycotina</taxon>
        <taxon>Agaricomycetes</taxon>
        <taxon>Thelephorales</taxon>
        <taxon>Thelephoraceae</taxon>
        <taxon>Thelephora</taxon>
    </lineage>
</organism>
<name>A0ACB6YZ17_THEGA</name>
<keyword evidence="2" id="KW-1185">Reference proteome</keyword>